<feature type="compositionally biased region" description="Basic and acidic residues" evidence="1">
    <location>
        <begin position="64"/>
        <end position="80"/>
    </location>
</feature>
<feature type="region of interest" description="Disordered" evidence="1">
    <location>
        <begin position="254"/>
        <end position="275"/>
    </location>
</feature>
<gene>
    <name evidence="2" type="ORF">EDD18DRAFT_1115224</name>
</gene>
<feature type="region of interest" description="Disordered" evidence="1">
    <location>
        <begin position="153"/>
        <end position="172"/>
    </location>
</feature>
<feature type="compositionally biased region" description="Pro residues" evidence="1">
    <location>
        <begin position="91"/>
        <end position="105"/>
    </location>
</feature>
<comment type="caution">
    <text evidence="2">The sequence shown here is derived from an EMBL/GenBank/DDBJ whole genome shotgun (WGS) entry which is preliminary data.</text>
</comment>
<evidence type="ECO:0000256" key="1">
    <source>
        <dbReference type="SAM" id="MobiDB-lite"/>
    </source>
</evidence>
<feature type="region of interest" description="Disordered" evidence="1">
    <location>
        <begin position="1"/>
        <end position="110"/>
    </location>
</feature>
<evidence type="ECO:0000313" key="2">
    <source>
        <dbReference type="EMBL" id="KAK0476574.1"/>
    </source>
</evidence>
<name>A0AA39P310_9AGAR</name>
<reference evidence="2" key="1">
    <citation type="submission" date="2023-06" db="EMBL/GenBank/DDBJ databases">
        <authorList>
            <consortium name="Lawrence Berkeley National Laboratory"/>
            <person name="Ahrendt S."/>
            <person name="Sahu N."/>
            <person name="Indic B."/>
            <person name="Wong-Bajracharya J."/>
            <person name="Merenyi Z."/>
            <person name="Ke H.-M."/>
            <person name="Monk M."/>
            <person name="Kocsube S."/>
            <person name="Drula E."/>
            <person name="Lipzen A."/>
            <person name="Balint B."/>
            <person name="Henrissat B."/>
            <person name="Andreopoulos B."/>
            <person name="Martin F.M."/>
            <person name="Harder C.B."/>
            <person name="Rigling D."/>
            <person name="Ford K.L."/>
            <person name="Foster G.D."/>
            <person name="Pangilinan J."/>
            <person name="Papanicolaou A."/>
            <person name="Barry K."/>
            <person name="LaButti K."/>
            <person name="Viragh M."/>
            <person name="Koriabine M."/>
            <person name="Yan M."/>
            <person name="Riley R."/>
            <person name="Champramary S."/>
            <person name="Plett K.L."/>
            <person name="Tsai I.J."/>
            <person name="Slot J."/>
            <person name="Sipos G."/>
            <person name="Plett J."/>
            <person name="Nagy L.G."/>
            <person name="Grigoriev I.V."/>
        </authorList>
    </citation>
    <scope>NUCLEOTIDE SEQUENCE</scope>
    <source>
        <strain evidence="2">HWK02</strain>
    </source>
</reference>
<organism evidence="2 3">
    <name type="scientific">Armillaria luteobubalina</name>
    <dbReference type="NCBI Taxonomy" id="153913"/>
    <lineage>
        <taxon>Eukaryota</taxon>
        <taxon>Fungi</taxon>
        <taxon>Dikarya</taxon>
        <taxon>Basidiomycota</taxon>
        <taxon>Agaricomycotina</taxon>
        <taxon>Agaricomycetes</taxon>
        <taxon>Agaricomycetidae</taxon>
        <taxon>Agaricales</taxon>
        <taxon>Marasmiineae</taxon>
        <taxon>Physalacriaceae</taxon>
        <taxon>Armillaria</taxon>
    </lineage>
</organism>
<dbReference type="EMBL" id="JAUEPU010000124">
    <property type="protein sequence ID" value="KAK0476574.1"/>
    <property type="molecule type" value="Genomic_DNA"/>
</dbReference>
<dbReference type="Proteomes" id="UP001175228">
    <property type="component" value="Unassembled WGS sequence"/>
</dbReference>
<proteinExistence type="predicted"/>
<accession>A0AA39P310</accession>
<feature type="compositionally biased region" description="Acidic residues" evidence="1">
    <location>
        <begin position="18"/>
        <end position="31"/>
    </location>
</feature>
<evidence type="ECO:0000313" key="3">
    <source>
        <dbReference type="Proteomes" id="UP001175228"/>
    </source>
</evidence>
<sequence>MAMCRGSFSACGEYQQVTDDDDDEDSLEDDDENRKDGYGTAGLEGGEDRIVYHDSNIEPPMANDDGHRRALRGIDRRCNDESNTPYKPRMAPLPPPLLAPPPRPTSPSSALPTWGNTSAGAMDATTTRALMGNITTERMHPMTLVRLHYRARRWDPPPRPTSTSPALSRTHMDPMSMHLPLFEWGNMATDSIFPTDPAITRRPLPTPIPALSNVLPVFQASPLARNPTTPIFDTGECNSTICVPPSIPVAAKWSSQPTPHHFRSPQAGYGPHSAE</sequence>
<keyword evidence="3" id="KW-1185">Reference proteome</keyword>
<dbReference type="AlphaFoldDB" id="A0AA39P310"/>
<protein>
    <submittedName>
        <fullName evidence="2">Uncharacterized protein</fullName>
    </submittedName>
</protein>
<feature type="compositionally biased region" description="Basic and acidic residues" evidence="1">
    <location>
        <begin position="46"/>
        <end position="56"/>
    </location>
</feature>